<dbReference type="EMBL" id="CACRXK020027048">
    <property type="protein sequence ID" value="CAB4040629.1"/>
    <property type="molecule type" value="Genomic_DNA"/>
</dbReference>
<sequence length="383" mass="43316">MQNSESSFTQGYRVSLLRRISTNDKGKLIWADSLESLKLFVEEVLNIANGIWICPGGEAKQFKNKDLDIRWYPTTKSITVSGNLENEIKEKLHSLAFISKQLQVNAENNEEAPDHDDHNDTNRSFVNDDPPISQELLQELSSESPTNIAAKSFIDHSTSDNVAADKNTNIEHEKQGEAILHTESTNQHKSTMKSLNGNVPNMPTNRHKVSNECGEHVNTTNPPRDTYNKYKWDSEISVLKAKFERFAQSVTNKLEDISFEVNNIKENKPYSILVLENAVNDLKQEKHELNKKNDDLRELNVTMSHTISDLRLANKNLESEKASLLTALKLIQGDCTRMTETAHVGEKTTKPNKCNSANYPNDHIEQTCPREVADCTKQIAQSK</sequence>
<evidence type="ECO:0000256" key="2">
    <source>
        <dbReference type="SAM" id="MobiDB-lite"/>
    </source>
</evidence>
<proteinExistence type="predicted"/>
<gene>
    <name evidence="3" type="ORF">PACLA_8A018746</name>
</gene>
<keyword evidence="4" id="KW-1185">Reference proteome</keyword>
<dbReference type="AlphaFoldDB" id="A0A7D9K3V9"/>
<accession>A0A7D9K3V9</accession>
<keyword evidence="1" id="KW-0175">Coiled coil</keyword>
<organism evidence="3 4">
    <name type="scientific">Paramuricea clavata</name>
    <name type="common">Red gorgonian</name>
    <name type="synonym">Violescent sea-whip</name>
    <dbReference type="NCBI Taxonomy" id="317549"/>
    <lineage>
        <taxon>Eukaryota</taxon>
        <taxon>Metazoa</taxon>
        <taxon>Cnidaria</taxon>
        <taxon>Anthozoa</taxon>
        <taxon>Octocorallia</taxon>
        <taxon>Malacalcyonacea</taxon>
        <taxon>Plexauridae</taxon>
        <taxon>Paramuricea</taxon>
    </lineage>
</organism>
<evidence type="ECO:0000313" key="4">
    <source>
        <dbReference type="Proteomes" id="UP001152795"/>
    </source>
</evidence>
<feature type="coiled-coil region" evidence="1">
    <location>
        <begin position="272"/>
        <end position="327"/>
    </location>
</feature>
<comment type="caution">
    <text evidence="3">The sequence shown here is derived from an EMBL/GenBank/DDBJ whole genome shotgun (WGS) entry which is preliminary data.</text>
</comment>
<evidence type="ECO:0000256" key="1">
    <source>
        <dbReference type="SAM" id="Coils"/>
    </source>
</evidence>
<name>A0A7D9K3V9_PARCT</name>
<feature type="region of interest" description="Disordered" evidence="2">
    <location>
        <begin position="108"/>
        <end position="130"/>
    </location>
</feature>
<evidence type="ECO:0000313" key="3">
    <source>
        <dbReference type="EMBL" id="CAB4040629.1"/>
    </source>
</evidence>
<dbReference type="Proteomes" id="UP001152795">
    <property type="component" value="Unassembled WGS sequence"/>
</dbReference>
<protein>
    <submittedName>
        <fullName evidence="3">Uncharacterized protein</fullName>
    </submittedName>
</protein>
<reference evidence="3" key="1">
    <citation type="submission" date="2020-04" db="EMBL/GenBank/DDBJ databases">
        <authorList>
            <person name="Alioto T."/>
            <person name="Alioto T."/>
            <person name="Gomez Garrido J."/>
        </authorList>
    </citation>
    <scope>NUCLEOTIDE SEQUENCE</scope>
    <source>
        <strain evidence="3">A484AB</strain>
    </source>
</reference>